<dbReference type="Pfam" id="PF00894">
    <property type="entry name" value="Luteo_coat"/>
    <property type="match status" value="1"/>
</dbReference>
<gene>
    <name evidence="5" type="primary">CP</name>
</gene>
<name>A0A515HFV2_9VIRU</name>
<dbReference type="InterPro" id="IPR001517">
    <property type="entry name" value="Luteo_coat"/>
</dbReference>
<evidence type="ECO:0000313" key="5">
    <source>
        <dbReference type="EMBL" id="QDL88270.1"/>
    </source>
</evidence>
<comment type="subcellular location">
    <subcellularLocation>
        <location evidence="1">Virion</location>
    </subcellularLocation>
</comment>
<evidence type="ECO:0000256" key="4">
    <source>
        <dbReference type="SAM" id="MobiDB-lite"/>
    </source>
</evidence>
<dbReference type="InterPro" id="IPR029053">
    <property type="entry name" value="Viral_coat"/>
</dbReference>
<dbReference type="EMBL" id="MK955806">
    <property type="protein sequence ID" value="QDL88270.1"/>
    <property type="molecule type" value="Genomic_RNA"/>
</dbReference>
<protein>
    <submittedName>
        <fullName evidence="5">Coat protein</fullName>
    </submittedName>
</protein>
<reference evidence="5" key="1">
    <citation type="submission" date="2019-05" db="EMBL/GenBank/DDBJ databases">
        <title>The complete coding sequence of a Phasey Bean Mild Yellows Virus from Australia.</title>
        <authorList>
            <person name="Filardo F.F."/>
            <person name="Sharman M."/>
        </authorList>
    </citation>
    <scope>NUCLEOTIDE SEQUENCE</scope>
    <source>
        <strain evidence="5">5511</strain>
    </source>
</reference>
<dbReference type="Gene3D" id="2.60.120.20">
    <property type="match status" value="1"/>
</dbReference>
<dbReference type="GO" id="GO:0005198">
    <property type="term" value="F:structural molecule activity"/>
    <property type="evidence" value="ECO:0007669"/>
    <property type="project" value="InterPro"/>
</dbReference>
<feature type="compositionally biased region" description="Basic residues" evidence="4">
    <location>
        <begin position="12"/>
        <end position="26"/>
    </location>
</feature>
<dbReference type="GO" id="GO:0019028">
    <property type="term" value="C:viral capsid"/>
    <property type="evidence" value="ECO:0007669"/>
    <property type="project" value="UniProtKB-KW"/>
</dbReference>
<dbReference type="PRINTS" id="PR00915">
    <property type="entry name" value="LUTEOGP1COAT"/>
</dbReference>
<organism evidence="5">
    <name type="scientific">Phasey bean mild yellows virus</name>
    <dbReference type="NCBI Taxonomy" id="1756832"/>
    <lineage>
        <taxon>Viruses</taxon>
        <taxon>Riboviria</taxon>
        <taxon>Orthornavirae</taxon>
        <taxon>Pisuviricota</taxon>
        <taxon>Pisoniviricetes</taxon>
        <taxon>Sobelivirales</taxon>
        <taxon>Solemoviridae</taxon>
        <taxon>Polerovirus</taxon>
        <taxon>Polerovirus PBMYV</taxon>
    </lineage>
</organism>
<feature type="region of interest" description="Disordered" evidence="4">
    <location>
        <begin position="1"/>
        <end position="67"/>
    </location>
</feature>
<sequence length="199" mass="22246">MNTVVARNNGMGRRRRRNRRVTRRQRVVVVQAPGLPRRGRRQRRSRRRASRGGRTGGGRSSETFVLSKDNLAGSSSGSITFGPSLSEKPEFSSGILKAYHEYKIIMVTLEFISEASATSSGSIAYELDPHCKYSSLQSSINKFGITKNGSRSWSSKFINGEEWHDASEDQFRILYKGNGASSIAGSFRITFKCQFQNPK</sequence>
<accession>A0A515HFV2</accession>
<keyword evidence="2 5" id="KW-0167">Capsid protein</keyword>
<evidence type="ECO:0000256" key="2">
    <source>
        <dbReference type="ARBA" id="ARBA00022561"/>
    </source>
</evidence>
<evidence type="ECO:0000256" key="1">
    <source>
        <dbReference type="ARBA" id="ARBA00004328"/>
    </source>
</evidence>
<proteinExistence type="predicted"/>
<feature type="compositionally biased region" description="Low complexity" evidence="4">
    <location>
        <begin position="1"/>
        <end position="11"/>
    </location>
</feature>
<keyword evidence="3" id="KW-0946">Virion</keyword>
<feature type="compositionally biased region" description="Basic residues" evidence="4">
    <location>
        <begin position="37"/>
        <end position="51"/>
    </location>
</feature>
<evidence type="ECO:0000256" key="3">
    <source>
        <dbReference type="ARBA" id="ARBA00022844"/>
    </source>
</evidence>